<evidence type="ECO:0000313" key="2">
    <source>
        <dbReference type="EMBL" id="XAU15986.1"/>
    </source>
</evidence>
<organism evidence="2 3">
    <name type="scientific">Sulfurimonas diazotrophicus</name>
    <dbReference type="NCBI Taxonomy" id="3131939"/>
    <lineage>
        <taxon>Bacteria</taxon>
        <taxon>Pseudomonadati</taxon>
        <taxon>Campylobacterota</taxon>
        <taxon>Epsilonproteobacteria</taxon>
        <taxon>Campylobacterales</taxon>
        <taxon>Sulfurimonadaceae</taxon>
        <taxon>Sulfurimonas</taxon>
    </lineage>
</organism>
<dbReference type="Proteomes" id="UP001447842">
    <property type="component" value="Chromosome"/>
</dbReference>
<dbReference type="RefSeq" id="WP_231020851.1">
    <property type="nucleotide sequence ID" value="NZ_CP147920.1"/>
</dbReference>
<proteinExistence type="predicted"/>
<dbReference type="InterPro" id="IPR018563">
    <property type="entry name" value="DUF2018"/>
</dbReference>
<name>A0ABZ3HBT0_9BACT</name>
<dbReference type="SUPFAM" id="SSF158752">
    <property type="entry name" value="HP0242-like"/>
    <property type="match status" value="1"/>
</dbReference>
<gene>
    <name evidence="2" type="ORF">WCY31_04590</name>
</gene>
<evidence type="ECO:0000256" key="1">
    <source>
        <dbReference type="SAM" id="Coils"/>
    </source>
</evidence>
<feature type="coiled-coil region" evidence="1">
    <location>
        <begin position="30"/>
        <end position="57"/>
    </location>
</feature>
<dbReference type="InterPro" id="IPR023126">
    <property type="entry name" value="HP0242-like_sf"/>
</dbReference>
<evidence type="ECO:0000313" key="3">
    <source>
        <dbReference type="Proteomes" id="UP001447842"/>
    </source>
</evidence>
<sequence length="95" mass="10776">MYEALFEDEGDMFSGSPRSKFMDVIFNANRSVAEGELQRLIERLAAMEKILSESMDDATLERTIKQLQFEEADAINAMAKELYIESMGNVLSQSE</sequence>
<dbReference type="Pfam" id="PF09442">
    <property type="entry name" value="DUF2018"/>
    <property type="match status" value="1"/>
</dbReference>
<protein>
    <submittedName>
        <fullName evidence="2">DUF2018 family protein</fullName>
    </submittedName>
</protein>
<keyword evidence="3" id="KW-1185">Reference proteome</keyword>
<dbReference type="Gene3D" id="1.10.3350.10">
    <property type="entry name" value="HP0242-like domain"/>
    <property type="match status" value="1"/>
</dbReference>
<reference evidence="2 3" key="1">
    <citation type="submission" date="2024-03" db="EMBL/GenBank/DDBJ databases">
        <title>Sulfurimonas sp. HSL3-1.</title>
        <authorList>
            <person name="Wang S."/>
        </authorList>
    </citation>
    <scope>NUCLEOTIDE SEQUENCE [LARGE SCALE GENOMIC DNA]</scope>
    <source>
        <strain evidence="2 3">HSL3-1</strain>
    </source>
</reference>
<dbReference type="EMBL" id="CP147920">
    <property type="protein sequence ID" value="XAU15986.1"/>
    <property type="molecule type" value="Genomic_DNA"/>
</dbReference>
<accession>A0ABZ3HBT0</accession>
<keyword evidence="1" id="KW-0175">Coiled coil</keyword>